<proteinExistence type="predicted"/>
<dbReference type="AlphaFoldDB" id="A0A3M0IYH7"/>
<gene>
    <name evidence="1" type="ORF">DUI87_30287</name>
</gene>
<dbReference type="EMBL" id="QRBI01000209">
    <property type="protein sequence ID" value="RMB93588.1"/>
    <property type="molecule type" value="Genomic_DNA"/>
</dbReference>
<accession>A0A3M0IYH7</accession>
<protein>
    <submittedName>
        <fullName evidence="1">Uncharacterized protein</fullName>
    </submittedName>
</protein>
<dbReference type="InterPro" id="IPR029044">
    <property type="entry name" value="Nucleotide-diphossugar_trans"/>
</dbReference>
<organism evidence="1 2">
    <name type="scientific">Hirundo rustica rustica</name>
    <dbReference type="NCBI Taxonomy" id="333673"/>
    <lineage>
        <taxon>Eukaryota</taxon>
        <taxon>Metazoa</taxon>
        <taxon>Chordata</taxon>
        <taxon>Craniata</taxon>
        <taxon>Vertebrata</taxon>
        <taxon>Euteleostomi</taxon>
        <taxon>Archelosauria</taxon>
        <taxon>Archosauria</taxon>
        <taxon>Dinosauria</taxon>
        <taxon>Saurischia</taxon>
        <taxon>Theropoda</taxon>
        <taxon>Coelurosauria</taxon>
        <taxon>Aves</taxon>
        <taxon>Neognathae</taxon>
        <taxon>Neoaves</taxon>
        <taxon>Telluraves</taxon>
        <taxon>Australaves</taxon>
        <taxon>Passeriformes</taxon>
        <taxon>Sylvioidea</taxon>
        <taxon>Hirundinidae</taxon>
        <taxon>Hirundo</taxon>
    </lineage>
</organism>
<sequence length="131" mass="14571">MDPPEEVRAQLQRCGQDHLLRFWAELDAAQRGALLAALPPGLGEHCRLAAAAGARQRGPPERLDGRMEPLPAELLGSARRSGPAALQRWEAEGVVRHWHRLPRAVVESPSLEVFNKQVDMTLKILFRGIME</sequence>
<dbReference type="Gene3D" id="3.90.550.10">
    <property type="entry name" value="Spore Coat Polysaccharide Biosynthesis Protein SpsA, Chain A"/>
    <property type="match status" value="1"/>
</dbReference>
<name>A0A3M0IYH7_HIRRU</name>
<reference evidence="1 2" key="1">
    <citation type="submission" date="2018-07" db="EMBL/GenBank/DDBJ databases">
        <title>A high quality draft genome assembly of the barn swallow (H. rustica rustica).</title>
        <authorList>
            <person name="Formenti G."/>
            <person name="Chiara M."/>
            <person name="Poveda L."/>
            <person name="Francoijs K.-J."/>
            <person name="Bonisoli-Alquati A."/>
            <person name="Canova L."/>
            <person name="Gianfranceschi L."/>
            <person name="Horner D.S."/>
            <person name="Saino N."/>
        </authorList>
    </citation>
    <scope>NUCLEOTIDE SEQUENCE [LARGE SCALE GENOMIC DNA]</scope>
    <source>
        <strain evidence="1">Chelidonia</strain>
        <tissue evidence="1">Blood</tissue>
    </source>
</reference>
<evidence type="ECO:0000313" key="2">
    <source>
        <dbReference type="Proteomes" id="UP000269221"/>
    </source>
</evidence>
<dbReference type="OrthoDB" id="9367001at2759"/>
<dbReference type="Proteomes" id="UP000269221">
    <property type="component" value="Unassembled WGS sequence"/>
</dbReference>
<evidence type="ECO:0000313" key="1">
    <source>
        <dbReference type="EMBL" id="RMB93588.1"/>
    </source>
</evidence>
<dbReference type="STRING" id="333673.A0A3M0IYH7"/>
<keyword evidence="2" id="KW-1185">Reference proteome</keyword>
<comment type="caution">
    <text evidence="1">The sequence shown here is derived from an EMBL/GenBank/DDBJ whole genome shotgun (WGS) entry which is preliminary data.</text>
</comment>